<reference evidence="1 2" key="1">
    <citation type="journal article" date="2013" name="PLoS Genet.">
        <title>Comparative genome structure, secondary metabolite, and effector coding capacity across Cochliobolus pathogens.</title>
        <authorList>
            <person name="Condon B.J."/>
            <person name="Leng Y."/>
            <person name="Wu D."/>
            <person name="Bushley K.E."/>
            <person name="Ohm R.A."/>
            <person name="Otillar R."/>
            <person name="Martin J."/>
            <person name="Schackwitz W."/>
            <person name="Grimwood J."/>
            <person name="MohdZainudin N."/>
            <person name="Xue C."/>
            <person name="Wang R."/>
            <person name="Manning V.A."/>
            <person name="Dhillon B."/>
            <person name="Tu Z.J."/>
            <person name="Steffenson B.J."/>
            <person name="Salamov A."/>
            <person name="Sun H."/>
            <person name="Lowry S."/>
            <person name="LaButti K."/>
            <person name="Han J."/>
            <person name="Copeland A."/>
            <person name="Lindquist E."/>
            <person name="Barry K."/>
            <person name="Schmutz J."/>
            <person name="Baker S.E."/>
            <person name="Ciuffetti L.M."/>
            <person name="Grigoriev I.V."/>
            <person name="Zhong S."/>
            <person name="Turgeon B.G."/>
        </authorList>
    </citation>
    <scope>NUCLEOTIDE SEQUENCE [LARGE SCALE GENOMIC DNA]</scope>
    <source>
        <strain evidence="1 2">26-R-13</strain>
    </source>
</reference>
<dbReference type="HOGENOM" id="CLU_1669072_0_0_1"/>
<evidence type="ECO:0000313" key="2">
    <source>
        <dbReference type="Proteomes" id="UP000053841"/>
    </source>
</evidence>
<dbReference type="GeneID" id="19142965"/>
<dbReference type="Proteomes" id="UP000053841">
    <property type="component" value="Unassembled WGS sequence"/>
</dbReference>
<protein>
    <submittedName>
        <fullName evidence="1">Uncharacterized protein</fullName>
    </submittedName>
</protein>
<keyword evidence="2" id="KW-1185">Reference proteome</keyword>
<name>W6XWY6_COCC2</name>
<gene>
    <name evidence="1" type="ORF">COCCADRAFT_104302</name>
</gene>
<dbReference type="KEGG" id="bze:COCCADRAFT_104302"/>
<dbReference type="RefSeq" id="XP_007715414.1">
    <property type="nucleotide sequence ID" value="XM_007717224.1"/>
</dbReference>
<proteinExistence type="predicted"/>
<organism evidence="1 2">
    <name type="scientific">Cochliobolus carbonum (strain 26-R-13)</name>
    <name type="common">Maize leaf spot fungus</name>
    <name type="synonym">Bipolaris zeicola</name>
    <dbReference type="NCBI Taxonomy" id="930089"/>
    <lineage>
        <taxon>Eukaryota</taxon>
        <taxon>Fungi</taxon>
        <taxon>Dikarya</taxon>
        <taxon>Ascomycota</taxon>
        <taxon>Pezizomycotina</taxon>
        <taxon>Dothideomycetes</taxon>
        <taxon>Pleosporomycetidae</taxon>
        <taxon>Pleosporales</taxon>
        <taxon>Pleosporineae</taxon>
        <taxon>Pleosporaceae</taxon>
        <taxon>Bipolaris</taxon>
    </lineage>
</organism>
<sequence length="158" mass="17497">MYSQLIRLVQAQAQGHGWSGVSRPDRRVFQATKQCLSAHAWPQGEAQWTHGEDVSAVAAVAADSRGRHWWPGAFWRALLLHHVASSCCQQLSVPHVRLLSFESAGSWVQLWILDTLTPHRQEVQSSSLEACRLRHACARVAPSLGSVLSLCRARAGRT</sequence>
<accession>W6XWY6</accession>
<evidence type="ECO:0000313" key="1">
    <source>
        <dbReference type="EMBL" id="EUC30273.1"/>
    </source>
</evidence>
<dbReference type="EMBL" id="KI964707">
    <property type="protein sequence ID" value="EUC30273.1"/>
    <property type="molecule type" value="Genomic_DNA"/>
</dbReference>
<dbReference type="AlphaFoldDB" id="W6XWY6"/>